<reference evidence="2 3" key="1">
    <citation type="submission" date="2020-05" db="EMBL/GenBank/DDBJ databases">
        <title>Genome sequence of Isoptericola sp. JC619 isolated from Chilika lagoon, India.</title>
        <authorList>
            <person name="Kumar D."/>
            <person name="Appam K."/>
            <person name="Gandham S."/>
            <person name="Uppada J."/>
            <person name="Sasikala C."/>
            <person name="Venkata Ramana C."/>
        </authorList>
    </citation>
    <scope>NUCLEOTIDE SEQUENCE [LARGE SCALE GENOMIC DNA]</scope>
    <source>
        <strain evidence="2 3">JC619</strain>
    </source>
</reference>
<dbReference type="NCBIfam" id="NF047843">
    <property type="entry name" value="MST_Rv0443"/>
    <property type="match status" value="1"/>
</dbReference>
<dbReference type="Gene3D" id="1.20.120.450">
    <property type="entry name" value="dinb family like domain"/>
    <property type="match status" value="1"/>
</dbReference>
<sequence>MHGIAVLQDLYSRIFPTVRRAVAGLPEAALVERLDPAANTVAWLTWHIGRDQDVQVADAVGRDQVYARGWADRFDLPFGLHDTGYGHTADDVARVRAPADLLLGYVEAVAAESLDVLDHLSDDDLDEVVDDAWDPPVTRGARLVSVANDSLEHAAQIAYLRGVLERTGRA</sequence>
<dbReference type="Pfam" id="PF12867">
    <property type="entry name" value="DinB_2"/>
    <property type="match status" value="1"/>
</dbReference>
<dbReference type="InterPro" id="IPR024775">
    <property type="entry name" value="DinB-like"/>
</dbReference>
<organism evidence="2 3">
    <name type="scientific">Isoptericola sediminis</name>
    <dbReference type="NCBI Taxonomy" id="2733572"/>
    <lineage>
        <taxon>Bacteria</taxon>
        <taxon>Bacillati</taxon>
        <taxon>Actinomycetota</taxon>
        <taxon>Actinomycetes</taxon>
        <taxon>Micrococcales</taxon>
        <taxon>Promicromonosporaceae</taxon>
        <taxon>Isoptericola</taxon>
    </lineage>
</organism>
<evidence type="ECO:0000313" key="2">
    <source>
        <dbReference type="EMBL" id="NNU28444.1"/>
    </source>
</evidence>
<protein>
    <submittedName>
        <fullName evidence="2">DUF664 domain-containing protein</fullName>
    </submittedName>
</protein>
<dbReference type="SUPFAM" id="SSF109854">
    <property type="entry name" value="DinB/YfiT-like putative metalloenzymes"/>
    <property type="match status" value="1"/>
</dbReference>
<dbReference type="EMBL" id="JABFAJ010000024">
    <property type="protein sequence ID" value="NNU28444.1"/>
    <property type="molecule type" value="Genomic_DNA"/>
</dbReference>
<dbReference type="RefSeq" id="WP_171247984.1">
    <property type="nucleotide sequence ID" value="NZ_JABFAJ010000024.1"/>
</dbReference>
<comment type="caution">
    <text evidence="2">The sequence shown here is derived from an EMBL/GenBank/DDBJ whole genome shotgun (WGS) entry which is preliminary data.</text>
</comment>
<dbReference type="AlphaFoldDB" id="A0A849K110"/>
<gene>
    <name evidence="2" type="ORF">HLI28_12945</name>
</gene>
<accession>A0A849K110</accession>
<keyword evidence="3" id="KW-1185">Reference proteome</keyword>
<dbReference type="InterPro" id="IPR034660">
    <property type="entry name" value="DinB/YfiT-like"/>
</dbReference>
<evidence type="ECO:0000313" key="3">
    <source>
        <dbReference type="Proteomes" id="UP000557204"/>
    </source>
</evidence>
<evidence type="ECO:0000259" key="1">
    <source>
        <dbReference type="Pfam" id="PF12867"/>
    </source>
</evidence>
<name>A0A849K110_9MICO</name>
<feature type="domain" description="DinB-like" evidence="1">
    <location>
        <begin position="18"/>
        <end position="157"/>
    </location>
</feature>
<proteinExistence type="predicted"/>
<dbReference type="Proteomes" id="UP000557204">
    <property type="component" value="Unassembled WGS sequence"/>
</dbReference>